<feature type="domain" description="Cyclin-D1-binding protein 1-like C-terminal" evidence="8">
    <location>
        <begin position="214"/>
        <end position="304"/>
    </location>
</feature>
<dbReference type="OrthoDB" id="41588at2759"/>
<comment type="subcellular location">
    <subcellularLocation>
        <location evidence="2">Cytoplasm</location>
    </subcellularLocation>
    <subcellularLocation>
        <location evidence="1">Nucleus</location>
    </subcellularLocation>
</comment>
<dbReference type="Gene3D" id="1.20.1420.10">
    <property type="entry name" value="Talin, central domain"/>
    <property type="match status" value="1"/>
</dbReference>
<keyword evidence="6" id="KW-0131">Cell cycle</keyword>
<dbReference type="EMBL" id="BLZA01000030">
    <property type="protein sequence ID" value="GHJ88160.1"/>
    <property type="molecule type" value="Genomic_DNA"/>
</dbReference>
<evidence type="ECO:0000313" key="10">
    <source>
        <dbReference type="Proteomes" id="UP000620104"/>
    </source>
</evidence>
<comment type="similarity">
    <text evidence="3">Belongs to the CCNDBP1 family.</text>
</comment>
<keyword evidence="4" id="KW-0963">Cytoplasm</keyword>
<proteinExistence type="inferred from homology"/>
<evidence type="ECO:0000256" key="6">
    <source>
        <dbReference type="ARBA" id="ARBA00023306"/>
    </source>
</evidence>
<dbReference type="AlphaFoldDB" id="A0A8H3TVU5"/>
<dbReference type="Proteomes" id="UP000620104">
    <property type="component" value="Unassembled WGS sequence"/>
</dbReference>
<protein>
    <submittedName>
        <fullName evidence="9">Uncharacterized protein</fullName>
    </submittedName>
</protein>
<evidence type="ECO:0000256" key="5">
    <source>
        <dbReference type="ARBA" id="ARBA00023242"/>
    </source>
</evidence>
<evidence type="ECO:0000259" key="7">
    <source>
        <dbReference type="Pfam" id="PF13324"/>
    </source>
</evidence>
<dbReference type="Pfam" id="PF20936">
    <property type="entry name" value="GCIP_C"/>
    <property type="match status" value="1"/>
</dbReference>
<dbReference type="PANTHER" id="PTHR15492">
    <property type="entry name" value="CYCLIN D1-BINDING PROTEIN 1"/>
    <property type="match status" value="1"/>
</dbReference>
<accession>A0A8H3TVU5</accession>
<gene>
    <name evidence="9" type="ORF">NliqN6_4562</name>
</gene>
<dbReference type="InterPro" id="IPR049317">
    <property type="entry name" value="GCIP-like_N"/>
</dbReference>
<dbReference type="Gene3D" id="1.20.1410.10">
    <property type="entry name" value="I/LWEQ domain"/>
    <property type="match status" value="1"/>
</dbReference>
<sequence length="376" mass="41608">MTSSVSELRNVCVQLQASIRKSALQATRTKTQAAPTRATYLRKNSGLYDSLIAVLKHLRQDVTALSLAFSGKSITVEAALTQVQKVADHAARLAACVVALPSEGCQIQEWRQDVAEIADRLDKYCKTLIAHCDNPQPQSSAGPSTQSPAPYLVNTSSVWESIDHMIRTSSADEPTAIKKSWQQDRECMDDAFGEFKDLLEDDEGVGEEETFNQDNEWAELEKELNGGGDLDEAEMQRVKKLDTVVRLVLALHKRFSTRLLDIPDLLQLPKQLDLSHAISANFDALVASLYPPQNTKEVKQAADAMIEDAVQLCTLSVQQARVSQGLDLAEQLGDLHMTEGKEIMKEDGPYGSDLKWLSFWQEQMDKACGVWRGTSA</sequence>
<dbReference type="GO" id="GO:0005737">
    <property type="term" value="C:cytoplasm"/>
    <property type="evidence" value="ECO:0007669"/>
    <property type="project" value="UniProtKB-SubCell"/>
</dbReference>
<dbReference type="InterPro" id="IPR026907">
    <property type="entry name" value="GCIP-like"/>
</dbReference>
<evidence type="ECO:0000256" key="2">
    <source>
        <dbReference type="ARBA" id="ARBA00004496"/>
    </source>
</evidence>
<evidence type="ECO:0000259" key="8">
    <source>
        <dbReference type="Pfam" id="PF20936"/>
    </source>
</evidence>
<dbReference type="PANTHER" id="PTHR15492:SF1">
    <property type="entry name" value="CYCLIN-D1-BINDING PROTEIN 1"/>
    <property type="match status" value="1"/>
</dbReference>
<evidence type="ECO:0000256" key="4">
    <source>
        <dbReference type="ARBA" id="ARBA00022490"/>
    </source>
</evidence>
<evidence type="ECO:0000256" key="1">
    <source>
        <dbReference type="ARBA" id="ARBA00004123"/>
    </source>
</evidence>
<comment type="caution">
    <text evidence="9">The sequence shown here is derived from an EMBL/GenBank/DDBJ whole genome shotgun (WGS) entry which is preliminary data.</text>
</comment>
<evidence type="ECO:0000313" key="9">
    <source>
        <dbReference type="EMBL" id="GHJ88160.1"/>
    </source>
</evidence>
<organism evidence="9 10">
    <name type="scientific">Naganishia liquefaciens</name>
    <dbReference type="NCBI Taxonomy" id="104408"/>
    <lineage>
        <taxon>Eukaryota</taxon>
        <taxon>Fungi</taxon>
        <taxon>Dikarya</taxon>
        <taxon>Basidiomycota</taxon>
        <taxon>Agaricomycotina</taxon>
        <taxon>Tremellomycetes</taxon>
        <taxon>Filobasidiales</taxon>
        <taxon>Filobasidiaceae</taxon>
        <taxon>Naganishia</taxon>
    </lineage>
</organism>
<dbReference type="InterPro" id="IPR049318">
    <property type="entry name" value="GCIP_C"/>
</dbReference>
<feature type="domain" description="Cyclin-D1-binding protein 1-like N-terminal" evidence="7">
    <location>
        <begin position="52"/>
        <end position="201"/>
    </location>
</feature>
<dbReference type="GO" id="GO:0005634">
    <property type="term" value="C:nucleus"/>
    <property type="evidence" value="ECO:0007669"/>
    <property type="project" value="UniProtKB-SubCell"/>
</dbReference>
<evidence type="ECO:0000256" key="3">
    <source>
        <dbReference type="ARBA" id="ARBA00008940"/>
    </source>
</evidence>
<dbReference type="Pfam" id="PF13324">
    <property type="entry name" value="GCIP_N"/>
    <property type="match status" value="1"/>
</dbReference>
<keyword evidence="5" id="KW-0539">Nucleus</keyword>
<name>A0A8H3TVU5_9TREE</name>
<keyword evidence="10" id="KW-1185">Reference proteome</keyword>
<reference evidence="9" key="1">
    <citation type="submission" date="2020-07" db="EMBL/GenBank/DDBJ databases">
        <title>Draft Genome Sequence of a Deep-Sea Yeast, Naganishia (Cryptococcus) liquefaciens strain N6.</title>
        <authorList>
            <person name="Han Y.W."/>
            <person name="Kajitani R."/>
            <person name="Morimoto H."/>
            <person name="Parhat M."/>
            <person name="Tsubouchi H."/>
            <person name="Bakenova O."/>
            <person name="Ogata M."/>
            <person name="Argunhan B."/>
            <person name="Aoki R."/>
            <person name="Kajiwara S."/>
            <person name="Itoh T."/>
            <person name="Iwasaki H."/>
        </authorList>
    </citation>
    <scope>NUCLEOTIDE SEQUENCE</scope>
    <source>
        <strain evidence="9">N6</strain>
    </source>
</reference>